<dbReference type="InterPro" id="IPR012340">
    <property type="entry name" value="NA-bd_OB-fold"/>
</dbReference>
<evidence type="ECO:0000259" key="2">
    <source>
        <dbReference type="Pfam" id="PF12172"/>
    </source>
</evidence>
<dbReference type="RefSeq" id="WP_246427159.1">
    <property type="nucleotide sequence ID" value="NZ_JACIJH010000005.1"/>
</dbReference>
<feature type="domain" description="ChsH2 C-terminal OB-fold" evidence="1">
    <location>
        <begin position="56"/>
        <end position="119"/>
    </location>
</feature>
<protein>
    <submittedName>
        <fullName evidence="3">Putative OB-fold protein</fullName>
    </submittedName>
</protein>
<dbReference type="InterPro" id="IPR022002">
    <property type="entry name" value="ChsH2_Znr"/>
</dbReference>
<gene>
    <name evidence="3" type="ORF">FHR21_002119</name>
</gene>
<dbReference type="InterPro" id="IPR052513">
    <property type="entry name" value="Thioester_dehydratase-like"/>
</dbReference>
<dbReference type="Pfam" id="PF01796">
    <property type="entry name" value="OB_ChsH2_C"/>
    <property type="match status" value="1"/>
</dbReference>
<reference evidence="3 4" key="1">
    <citation type="submission" date="2020-08" db="EMBL/GenBank/DDBJ databases">
        <title>Genomic Encyclopedia of Type Strains, Phase IV (KMG-IV): sequencing the most valuable type-strain genomes for metagenomic binning, comparative biology and taxonomic classification.</title>
        <authorList>
            <person name="Goeker M."/>
        </authorList>
    </citation>
    <scope>NUCLEOTIDE SEQUENCE [LARGE SCALE GENOMIC DNA]</scope>
    <source>
        <strain evidence="3 4">DSM 27163</strain>
    </source>
</reference>
<dbReference type="PANTHER" id="PTHR34075">
    <property type="entry name" value="BLR3430 PROTEIN"/>
    <property type="match status" value="1"/>
</dbReference>
<sequence>MMTARILPAIDRDNEAFWTWGGEGRLAIHRCADCRYYVHPPVPFCPQCEGRDVAAQAVSGRGRIVSFTVNHKAWVPGLSVPYVLALVALDEQEDVRIACNIVDCAPEEVAFGMPVEVLFEPAEDLWVPLFRPVRP</sequence>
<dbReference type="Proteomes" id="UP000537161">
    <property type="component" value="Unassembled WGS sequence"/>
</dbReference>
<dbReference type="EMBL" id="JACIJH010000005">
    <property type="protein sequence ID" value="MBB5706762.1"/>
    <property type="molecule type" value="Genomic_DNA"/>
</dbReference>
<dbReference type="Pfam" id="PF12172">
    <property type="entry name" value="zf-ChsH2"/>
    <property type="match status" value="1"/>
</dbReference>
<dbReference type="Gene3D" id="6.10.30.10">
    <property type="match status" value="1"/>
</dbReference>
<name>A0A7W9B693_9SPHN</name>
<dbReference type="SUPFAM" id="SSF50249">
    <property type="entry name" value="Nucleic acid-binding proteins"/>
    <property type="match status" value="1"/>
</dbReference>
<evidence type="ECO:0000259" key="1">
    <source>
        <dbReference type="Pfam" id="PF01796"/>
    </source>
</evidence>
<proteinExistence type="predicted"/>
<comment type="caution">
    <text evidence="3">The sequence shown here is derived from an EMBL/GenBank/DDBJ whole genome shotgun (WGS) entry which is preliminary data.</text>
</comment>
<feature type="domain" description="ChsH2 rubredoxin-like zinc ribbon" evidence="2">
    <location>
        <begin position="22"/>
        <end position="53"/>
    </location>
</feature>
<dbReference type="InterPro" id="IPR002878">
    <property type="entry name" value="ChsH2_C"/>
</dbReference>
<accession>A0A7W9B693</accession>
<evidence type="ECO:0000313" key="3">
    <source>
        <dbReference type="EMBL" id="MBB5706762.1"/>
    </source>
</evidence>
<dbReference type="PANTHER" id="PTHR34075:SF5">
    <property type="entry name" value="BLR3430 PROTEIN"/>
    <property type="match status" value="1"/>
</dbReference>
<dbReference type="AlphaFoldDB" id="A0A7W9B693"/>
<evidence type="ECO:0000313" key="4">
    <source>
        <dbReference type="Proteomes" id="UP000537161"/>
    </source>
</evidence>
<keyword evidence="4" id="KW-1185">Reference proteome</keyword>
<organism evidence="3 4">
    <name type="scientific">Sphingopyxis panaciterrulae</name>
    <dbReference type="NCBI Taxonomy" id="462372"/>
    <lineage>
        <taxon>Bacteria</taxon>
        <taxon>Pseudomonadati</taxon>
        <taxon>Pseudomonadota</taxon>
        <taxon>Alphaproteobacteria</taxon>
        <taxon>Sphingomonadales</taxon>
        <taxon>Sphingomonadaceae</taxon>
        <taxon>Sphingopyxis</taxon>
    </lineage>
</organism>